<evidence type="ECO:0000256" key="1">
    <source>
        <dbReference type="SAM" id="SignalP"/>
    </source>
</evidence>
<gene>
    <name evidence="3" type="ORF">GGX14DRAFT_457508</name>
</gene>
<proteinExistence type="predicted"/>
<name>A0AAD6VB48_9AGAR</name>
<dbReference type="Pfam" id="PF22803">
    <property type="entry name" value="GBD_Y3"/>
    <property type="match status" value="1"/>
</dbReference>
<feature type="chain" id="PRO_5041903350" evidence="1">
    <location>
        <begin position="23"/>
        <end position="132"/>
    </location>
</feature>
<dbReference type="AlphaFoldDB" id="A0AAD6VB48"/>
<sequence>MFLQSHSLSFVALALMVAPGLAQLSTQCNLFGVVGDCSQFVNDFCTTINPLTITPFNSISKCYNGPGNAFKCDLTALLTVNVTGTPGGTNCNTALTTAAHGCPMGGQGQFSGAPFIFAVDPNNGTCGLPCGD</sequence>
<feature type="signal peptide" evidence="1">
    <location>
        <begin position="1"/>
        <end position="22"/>
    </location>
</feature>
<keyword evidence="4" id="KW-1185">Reference proteome</keyword>
<reference evidence="3" key="1">
    <citation type="submission" date="2023-03" db="EMBL/GenBank/DDBJ databases">
        <title>Massive genome expansion in bonnet fungi (Mycena s.s.) driven by repeated elements and novel gene families across ecological guilds.</title>
        <authorList>
            <consortium name="Lawrence Berkeley National Laboratory"/>
            <person name="Harder C.B."/>
            <person name="Miyauchi S."/>
            <person name="Viragh M."/>
            <person name="Kuo A."/>
            <person name="Thoen E."/>
            <person name="Andreopoulos B."/>
            <person name="Lu D."/>
            <person name="Skrede I."/>
            <person name="Drula E."/>
            <person name="Henrissat B."/>
            <person name="Morin E."/>
            <person name="Kohler A."/>
            <person name="Barry K."/>
            <person name="LaButti K."/>
            <person name="Morin E."/>
            <person name="Salamov A."/>
            <person name="Lipzen A."/>
            <person name="Mereny Z."/>
            <person name="Hegedus B."/>
            <person name="Baldrian P."/>
            <person name="Stursova M."/>
            <person name="Weitz H."/>
            <person name="Taylor A."/>
            <person name="Grigoriev I.V."/>
            <person name="Nagy L.G."/>
            <person name="Martin F."/>
            <person name="Kauserud H."/>
        </authorList>
    </citation>
    <scope>NUCLEOTIDE SEQUENCE</scope>
    <source>
        <strain evidence="3">9144</strain>
    </source>
</reference>
<protein>
    <submittedName>
        <fullName evidence="3">TMV resistance protein Y3</fullName>
    </submittedName>
</protein>
<organism evidence="3 4">
    <name type="scientific">Mycena pura</name>
    <dbReference type="NCBI Taxonomy" id="153505"/>
    <lineage>
        <taxon>Eukaryota</taxon>
        <taxon>Fungi</taxon>
        <taxon>Dikarya</taxon>
        <taxon>Basidiomycota</taxon>
        <taxon>Agaricomycotina</taxon>
        <taxon>Agaricomycetes</taxon>
        <taxon>Agaricomycetidae</taxon>
        <taxon>Agaricales</taxon>
        <taxon>Marasmiineae</taxon>
        <taxon>Mycenaceae</taxon>
        <taxon>Mycena</taxon>
    </lineage>
</organism>
<dbReference type="Proteomes" id="UP001219525">
    <property type="component" value="Unassembled WGS sequence"/>
</dbReference>
<dbReference type="InterPro" id="IPR054443">
    <property type="entry name" value="Y3-like_dom"/>
</dbReference>
<feature type="domain" description="Glycan binding protein Y3-like" evidence="2">
    <location>
        <begin position="36"/>
        <end position="126"/>
    </location>
</feature>
<evidence type="ECO:0000313" key="4">
    <source>
        <dbReference type="Proteomes" id="UP001219525"/>
    </source>
</evidence>
<evidence type="ECO:0000259" key="2">
    <source>
        <dbReference type="Pfam" id="PF22803"/>
    </source>
</evidence>
<comment type="caution">
    <text evidence="3">The sequence shown here is derived from an EMBL/GenBank/DDBJ whole genome shotgun (WGS) entry which is preliminary data.</text>
</comment>
<keyword evidence="1" id="KW-0732">Signal</keyword>
<accession>A0AAD6VB48</accession>
<evidence type="ECO:0000313" key="3">
    <source>
        <dbReference type="EMBL" id="KAJ7206274.1"/>
    </source>
</evidence>
<dbReference type="EMBL" id="JARJCW010000040">
    <property type="protein sequence ID" value="KAJ7206274.1"/>
    <property type="molecule type" value="Genomic_DNA"/>
</dbReference>